<reference evidence="1 2" key="1">
    <citation type="submission" date="2016-11" db="EMBL/GenBank/DDBJ databases">
        <title>Draft Genome Sequences of Nine Cyanobacterial Strains from Diverse Habitats.</title>
        <authorList>
            <person name="Zhu T."/>
            <person name="Hou S."/>
            <person name="Lu X."/>
            <person name="Hess W.R."/>
        </authorList>
    </citation>
    <scope>NUCLEOTIDE SEQUENCE [LARGE SCALE GENOMIC DNA]</scope>
    <source>
        <strain evidence="1 2">NIES-30</strain>
    </source>
</reference>
<comment type="caution">
    <text evidence="1">The sequence shown here is derived from an EMBL/GenBank/DDBJ whole genome shotgun (WGS) entry which is preliminary data.</text>
</comment>
<dbReference type="AlphaFoldDB" id="A0A1U7IZD3"/>
<evidence type="ECO:0000313" key="1">
    <source>
        <dbReference type="EMBL" id="OKH44311.1"/>
    </source>
</evidence>
<dbReference type="Proteomes" id="UP000185557">
    <property type="component" value="Unassembled WGS sequence"/>
</dbReference>
<sequence length="140" mass="16091">MIIKTGTSNSYSPSMVSTEDRLFSASDLVYFSPLRWEMLSQRSQQTLGSRTQKQRVFFIEAPVVEFIDSWWIDVNQNEWGVWVAVPHVLDWVSDKLREAMCQSLMNELFKQFAIATPTLRYSTPSAPPLTHSSNFSALHN</sequence>
<dbReference type="RefSeq" id="WP_139297183.1">
    <property type="nucleotide sequence ID" value="NZ_MRCG01000024.1"/>
</dbReference>
<dbReference type="EMBL" id="MRCG01000024">
    <property type="protein sequence ID" value="OKH44311.1"/>
    <property type="molecule type" value="Genomic_DNA"/>
</dbReference>
<evidence type="ECO:0000313" key="2">
    <source>
        <dbReference type="Proteomes" id="UP000185557"/>
    </source>
</evidence>
<organism evidence="1 2">
    <name type="scientific">Phormidium tenue NIES-30</name>
    <dbReference type="NCBI Taxonomy" id="549789"/>
    <lineage>
        <taxon>Bacteria</taxon>
        <taxon>Bacillati</taxon>
        <taxon>Cyanobacteriota</taxon>
        <taxon>Cyanophyceae</taxon>
        <taxon>Oscillatoriophycideae</taxon>
        <taxon>Oscillatoriales</taxon>
        <taxon>Oscillatoriaceae</taxon>
        <taxon>Phormidium</taxon>
    </lineage>
</organism>
<protein>
    <submittedName>
        <fullName evidence="1">Uncharacterized protein</fullName>
    </submittedName>
</protein>
<dbReference type="STRING" id="549789.NIES30_22990"/>
<name>A0A1U7IZD3_9CYAN</name>
<proteinExistence type="predicted"/>
<accession>A0A1U7IZD3</accession>
<keyword evidence="2" id="KW-1185">Reference proteome</keyword>
<dbReference type="OrthoDB" id="9816564at2"/>
<gene>
    <name evidence="1" type="ORF">NIES30_22990</name>
</gene>